<evidence type="ECO:0000313" key="5">
    <source>
        <dbReference type="WBParaSite" id="Hba_03428"/>
    </source>
</evidence>
<dbReference type="Proteomes" id="UP000095283">
    <property type="component" value="Unplaced"/>
</dbReference>
<dbReference type="Gene3D" id="1.10.10.10">
    <property type="entry name" value="Winged helix-like DNA-binding domain superfamily/Winged helix DNA-binding domain"/>
    <property type="match status" value="1"/>
</dbReference>
<accession>A0A1I7WET0</accession>
<dbReference type="Pfam" id="PF13936">
    <property type="entry name" value="HTH_38"/>
    <property type="match status" value="1"/>
</dbReference>
<protein>
    <submittedName>
        <fullName evidence="5">HTH_38 domain-containing protein</fullName>
    </submittedName>
</protein>
<dbReference type="GO" id="GO:0005634">
    <property type="term" value="C:nucleus"/>
    <property type="evidence" value="ECO:0007669"/>
    <property type="project" value="UniProtKB-SubCell"/>
</dbReference>
<comment type="subcellular location">
    <subcellularLocation>
        <location evidence="1">Nucleus</location>
    </subcellularLocation>
</comment>
<evidence type="ECO:0000313" key="4">
    <source>
        <dbReference type="Proteomes" id="UP000095283"/>
    </source>
</evidence>
<organism evidence="4 5">
    <name type="scientific">Heterorhabditis bacteriophora</name>
    <name type="common">Entomopathogenic nematode worm</name>
    <dbReference type="NCBI Taxonomy" id="37862"/>
    <lineage>
        <taxon>Eukaryota</taxon>
        <taxon>Metazoa</taxon>
        <taxon>Ecdysozoa</taxon>
        <taxon>Nematoda</taxon>
        <taxon>Chromadorea</taxon>
        <taxon>Rhabditida</taxon>
        <taxon>Rhabditina</taxon>
        <taxon>Rhabditomorpha</taxon>
        <taxon>Strongyloidea</taxon>
        <taxon>Heterorhabditidae</taxon>
        <taxon>Heterorhabditis</taxon>
    </lineage>
</organism>
<name>A0A1I7WET0_HETBA</name>
<proteinExistence type="predicted"/>
<dbReference type="InterPro" id="IPR025246">
    <property type="entry name" value="IS30-like_HTH"/>
</dbReference>
<dbReference type="Gene3D" id="1.10.10.60">
    <property type="entry name" value="Homeodomain-like"/>
    <property type="match status" value="1"/>
</dbReference>
<feature type="domain" description="Transposase IS30-like HTH" evidence="2">
    <location>
        <begin position="6"/>
        <end position="44"/>
    </location>
</feature>
<dbReference type="AlphaFoldDB" id="A0A1I7WET0"/>
<dbReference type="InterPro" id="IPR009057">
    <property type="entry name" value="Homeodomain-like_sf"/>
</dbReference>
<dbReference type="InterPro" id="IPR048703">
    <property type="entry name" value="Tnp_Tc3-like_HTH"/>
</dbReference>
<feature type="domain" description="Transposable element Tc3 transposase-like DNA-binding HTH" evidence="3">
    <location>
        <begin position="54"/>
        <end position="84"/>
    </location>
</feature>
<dbReference type="SUPFAM" id="SSF46689">
    <property type="entry name" value="Homeodomain-like"/>
    <property type="match status" value="1"/>
</dbReference>
<keyword evidence="4" id="KW-1185">Reference proteome</keyword>
<evidence type="ECO:0000259" key="3">
    <source>
        <dbReference type="Pfam" id="PF21517"/>
    </source>
</evidence>
<evidence type="ECO:0000256" key="1">
    <source>
        <dbReference type="ARBA" id="ARBA00004123"/>
    </source>
</evidence>
<dbReference type="Pfam" id="PF21517">
    <property type="entry name" value="HTH_Tnp_Tc3_2_like"/>
    <property type="match status" value="1"/>
</dbReference>
<evidence type="ECO:0000259" key="2">
    <source>
        <dbReference type="Pfam" id="PF13936"/>
    </source>
</evidence>
<sequence>MGRVSTLSLHERGRIKVLSTTGHTVKQIADVVKRSRKTIMNFLRHQEEYGTKKSTSNSTISVNEIRRSYGIDASKTTVWRMLNKCPNTARSRMKKWTQLTQLHKNGRLCFA</sequence>
<reference evidence="5" key="1">
    <citation type="submission" date="2016-11" db="UniProtKB">
        <authorList>
            <consortium name="WormBaseParasite"/>
        </authorList>
    </citation>
    <scope>IDENTIFICATION</scope>
</reference>
<dbReference type="InterPro" id="IPR036388">
    <property type="entry name" value="WH-like_DNA-bd_sf"/>
</dbReference>
<dbReference type="WBParaSite" id="Hba_03428">
    <property type="protein sequence ID" value="Hba_03428"/>
    <property type="gene ID" value="Hba_03428"/>
</dbReference>